<dbReference type="Gene3D" id="3.40.50.620">
    <property type="entry name" value="HUPs"/>
    <property type="match status" value="1"/>
</dbReference>
<dbReference type="Gene3D" id="1.10.10.350">
    <property type="match status" value="1"/>
</dbReference>
<comment type="similarity">
    <text evidence="1">Belongs to the class-I aminoacyl-tRNA synthetase family. Glutamate--tRNA ligase type 1 subfamily.</text>
</comment>
<dbReference type="InterPro" id="IPR000924">
    <property type="entry name" value="Glu/Gln-tRNA-synth"/>
</dbReference>
<dbReference type="InterPro" id="IPR033910">
    <property type="entry name" value="GluRS_core"/>
</dbReference>
<dbReference type="GO" id="GO:0006424">
    <property type="term" value="P:glutamyl-tRNA aminoacylation"/>
    <property type="evidence" value="ECO:0007669"/>
    <property type="project" value="InterPro"/>
</dbReference>
<dbReference type="GO" id="GO:0008270">
    <property type="term" value="F:zinc ion binding"/>
    <property type="evidence" value="ECO:0007669"/>
    <property type="project" value="InterPro"/>
</dbReference>
<evidence type="ECO:0000313" key="12">
    <source>
        <dbReference type="EMBL" id="ORY23635.1"/>
    </source>
</evidence>
<dbReference type="GO" id="GO:0000049">
    <property type="term" value="F:tRNA binding"/>
    <property type="evidence" value="ECO:0007669"/>
    <property type="project" value="InterPro"/>
</dbReference>
<dbReference type="PANTHER" id="PTHR43311">
    <property type="entry name" value="GLUTAMATE--TRNA LIGASE"/>
    <property type="match status" value="1"/>
</dbReference>
<dbReference type="SUPFAM" id="SSF48163">
    <property type="entry name" value="An anticodon-binding domain of class I aminoacyl-tRNA synthetases"/>
    <property type="match status" value="1"/>
</dbReference>
<dbReference type="GO" id="GO:0005739">
    <property type="term" value="C:mitochondrion"/>
    <property type="evidence" value="ECO:0007669"/>
    <property type="project" value="TreeGrafter"/>
</dbReference>
<gene>
    <name evidence="12" type="ORF">BCR39DRAFT_549047</name>
</gene>
<dbReference type="GO" id="GO:0004818">
    <property type="term" value="F:glutamate-tRNA ligase activity"/>
    <property type="evidence" value="ECO:0007669"/>
    <property type="project" value="UniProtKB-EC"/>
</dbReference>
<sequence length="592" mass="67410">MRLSVRPHSITRTCRKCLSTSSTPAESSTSARLRFAPSPTGFLHLGGLRMALLDHILARKWKGKWLLRIEDTDQSRIVPGAVDALRRDLEWAGLNYDEGVGVGGSYGPYVQSERLDLYQHHAKELLSNGLAYECFCSADELLAIRTDLHKRGIMRSYDGRCRHLTEEDKSRRKKAGHRYVVRFKSPGGYPALPRDLVFGDLEESSNAPDQSFEDYILLKSDNYPTYHLASVVDDHHMDITHVVRGEEWLPSLPKHHQLYNAFGWTPPQYAHIPVLVNPDGSKLSKRFGDVRVEQYRDKGYEPEALVNFLALIGWDYISALEAINTTDSQPKYGPDTEVLPPHHRADTHSLYEIFTLPQIIGAFDLSHLTHRKAAVDKGKLDFLNKMTLRRKAGRLGKDGEMVEKGKEVLVGNETKEDADKERKQVLERYTQLLKEQKVLKGCELVDDPEYVEKVFDAELPRFSFLPDMAGGSIYLFLEPQYSAMEAESLLKTIDIENYIRNIENIILELEERIQGRTELDEDLGWDAANHLTEKLRLRARSEVMIPMRHALTGRKKGPSVPTIMRLLGPERTMNRLRAGLEYVKAKAASSHQ</sequence>
<dbReference type="EMBL" id="MCFC01000077">
    <property type="protein sequence ID" value="ORY23635.1"/>
    <property type="molecule type" value="Genomic_DNA"/>
</dbReference>
<dbReference type="AlphaFoldDB" id="A0A1Y2ANV4"/>
<evidence type="ECO:0000256" key="4">
    <source>
        <dbReference type="ARBA" id="ARBA00022741"/>
    </source>
</evidence>
<dbReference type="Proteomes" id="UP000193986">
    <property type="component" value="Unassembled WGS sequence"/>
</dbReference>
<evidence type="ECO:0000256" key="9">
    <source>
        <dbReference type="RuleBase" id="RU363037"/>
    </source>
</evidence>
<dbReference type="EC" id="6.1.1.17" evidence="2"/>
<keyword evidence="13" id="KW-1185">Reference proteome</keyword>
<dbReference type="InterPro" id="IPR004527">
    <property type="entry name" value="Glu-tRNA-ligase_bac/mito"/>
</dbReference>
<reference evidence="12 13" key="1">
    <citation type="submission" date="2016-07" db="EMBL/GenBank/DDBJ databases">
        <title>Pervasive Adenine N6-methylation of Active Genes in Fungi.</title>
        <authorList>
            <consortium name="DOE Joint Genome Institute"/>
            <person name="Mondo S.J."/>
            <person name="Dannebaum R.O."/>
            <person name="Kuo R.C."/>
            <person name="Labutti K."/>
            <person name="Haridas S."/>
            <person name="Kuo A."/>
            <person name="Salamov A."/>
            <person name="Ahrendt S.R."/>
            <person name="Lipzen A."/>
            <person name="Sullivan W."/>
            <person name="Andreopoulos W.B."/>
            <person name="Clum A."/>
            <person name="Lindquist E."/>
            <person name="Daum C."/>
            <person name="Ramamoorthy G.K."/>
            <person name="Gryganskyi A."/>
            <person name="Culley D."/>
            <person name="Magnuson J.K."/>
            <person name="James T.Y."/>
            <person name="O'Malley M.A."/>
            <person name="Stajich J.E."/>
            <person name="Spatafora J.W."/>
            <person name="Visel A."/>
            <person name="Grigoriev I.V."/>
        </authorList>
    </citation>
    <scope>NUCLEOTIDE SEQUENCE [LARGE SCALE GENOMIC DNA]</scope>
    <source>
        <strain evidence="12 13">68-887.2</strain>
    </source>
</reference>
<accession>A0A1Y2ANV4</accession>
<dbReference type="InterPro" id="IPR008925">
    <property type="entry name" value="aa_tRNA-synth_I_cd-bd_sf"/>
</dbReference>
<dbReference type="HAMAP" id="MF_00022">
    <property type="entry name" value="Glu_tRNA_synth_type1"/>
    <property type="match status" value="1"/>
</dbReference>
<name>A0A1Y2ANV4_9TREE</name>
<protein>
    <recommendedName>
        <fullName evidence="2">glutamate--tRNA ligase</fullName>
        <ecNumber evidence="2">6.1.1.17</ecNumber>
    </recommendedName>
    <alternativeName>
        <fullName evidence="8">Glutamyl-tRNA synthetase</fullName>
    </alternativeName>
</protein>
<keyword evidence="6 9" id="KW-0648">Protein biosynthesis</keyword>
<keyword evidence="3 9" id="KW-0436">Ligase</keyword>
<evidence type="ECO:0000256" key="5">
    <source>
        <dbReference type="ARBA" id="ARBA00022840"/>
    </source>
</evidence>
<dbReference type="PANTHER" id="PTHR43311:SF2">
    <property type="entry name" value="GLUTAMATE--TRNA LIGASE, MITOCHONDRIAL-RELATED"/>
    <property type="match status" value="1"/>
</dbReference>
<keyword evidence="4 9" id="KW-0547">Nucleotide-binding</keyword>
<evidence type="ECO:0000256" key="8">
    <source>
        <dbReference type="ARBA" id="ARBA00030865"/>
    </source>
</evidence>
<organism evidence="12 13">
    <name type="scientific">Naematelia encephala</name>
    <dbReference type="NCBI Taxonomy" id="71784"/>
    <lineage>
        <taxon>Eukaryota</taxon>
        <taxon>Fungi</taxon>
        <taxon>Dikarya</taxon>
        <taxon>Basidiomycota</taxon>
        <taxon>Agaricomycotina</taxon>
        <taxon>Tremellomycetes</taxon>
        <taxon>Tremellales</taxon>
        <taxon>Naemateliaceae</taxon>
        <taxon>Naematelia</taxon>
    </lineage>
</organism>
<evidence type="ECO:0000256" key="3">
    <source>
        <dbReference type="ARBA" id="ARBA00022598"/>
    </source>
</evidence>
<keyword evidence="7 9" id="KW-0030">Aminoacyl-tRNA synthetase</keyword>
<dbReference type="OrthoDB" id="428822at2759"/>
<evidence type="ECO:0000259" key="10">
    <source>
        <dbReference type="Pfam" id="PF00749"/>
    </source>
</evidence>
<dbReference type="InterPro" id="IPR020058">
    <property type="entry name" value="Glu/Gln-tRNA-synth_Ib_cat-dom"/>
</dbReference>
<evidence type="ECO:0000259" key="11">
    <source>
        <dbReference type="Pfam" id="PF19269"/>
    </source>
</evidence>
<dbReference type="Pfam" id="PF19269">
    <property type="entry name" value="Anticodon_2"/>
    <property type="match status" value="1"/>
</dbReference>
<dbReference type="CDD" id="cd00808">
    <property type="entry name" value="GluRS_core"/>
    <property type="match status" value="1"/>
</dbReference>
<dbReference type="InParanoid" id="A0A1Y2ANV4"/>
<comment type="caution">
    <text evidence="12">The sequence shown here is derived from an EMBL/GenBank/DDBJ whole genome shotgun (WGS) entry which is preliminary data.</text>
</comment>
<evidence type="ECO:0000313" key="13">
    <source>
        <dbReference type="Proteomes" id="UP000193986"/>
    </source>
</evidence>
<dbReference type="PROSITE" id="PS00178">
    <property type="entry name" value="AA_TRNA_LIGASE_I"/>
    <property type="match status" value="1"/>
</dbReference>
<evidence type="ECO:0000256" key="6">
    <source>
        <dbReference type="ARBA" id="ARBA00022917"/>
    </source>
</evidence>
<dbReference type="GO" id="GO:0005524">
    <property type="term" value="F:ATP binding"/>
    <property type="evidence" value="ECO:0007669"/>
    <property type="project" value="UniProtKB-KW"/>
</dbReference>
<proteinExistence type="inferred from homology"/>
<feature type="domain" description="Glutamyl/glutaminyl-tRNA synthetase class Ib catalytic" evidence="10">
    <location>
        <begin position="32"/>
        <end position="327"/>
    </location>
</feature>
<keyword evidence="5 9" id="KW-0067">ATP-binding</keyword>
<dbReference type="NCBIfam" id="TIGR00464">
    <property type="entry name" value="gltX_bact"/>
    <property type="match status" value="1"/>
</dbReference>
<dbReference type="InterPro" id="IPR014729">
    <property type="entry name" value="Rossmann-like_a/b/a_fold"/>
</dbReference>
<dbReference type="STRING" id="71784.A0A1Y2ANV4"/>
<evidence type="ECO:0000256" key="7">
    <source>
        <dbReference type="ARBA" id="ARBA00023146"/>
    </source>
</evidence>
<dbReference type="PRINTS" id="PR00987">
    <property type="entry name" value="TRNASYNTHGLU"/>
</dbReference>
<dbReference type="InterPro" id="IPR045462">
    <property type="entry name" value="aa-tRNA-synth_I_cd-bd"/>
</dbReference>
<feature type="domain" description="Aminoacyl-tRNA synthetase class I anticodon-binding" evidence="11">
    <location>
        <begin position="446"/>
        <end position="580"/>
    </location>
</feature>
<evidence type="ECO:0000256" key="1">
    <source>
        <dbReference type="ARBA" id="ARBA00007894"/>
    </source>
</evidence>
<dbReference type="SUPFAM" id="SSF52374">
    <property type="entry name" value="Nucleotidylyl transferase"/>
    <property type="match status" value="1"/>
</dbReference>
<dbReference type="Pfam" id="PF00749">
    <property type="entry name" value="tRNA-synt_1c"/>
    <property type="match status" value="1"/>
</dbReference>
<dbReference type="InterPro" id="IPR020751">
    <property type="entry name" value="aa-tRNA-synth_I_codon-bd_sub2"/>
</dbReference>
<dbReference type="InterPro" id="IPR001412">
    <property type="entry name" value="aa-tRNA-synth_I_CS"/>
</dbReference>
<dbReference type="FunCoup" id="A0A1Y2ANV4">
    <property type="interactions" value="349"/>
</dbReference>
<dbReference type="InterPro" id="IPR049940">
    <property type="entry name" value="GluQ/Sye"/>
</dbReference>
<evidence type="ECO:0000256" key="2">
    <source>
        <dbReference type="ARBA" id="ARBA00012835"/>
    </source>
</evidence>